<evidence type="ECO:0000313" key="3">
    <source>
        <dbReference type="EMBL" id="MBK9984402.1"/>
    </source>
</evidence>
<evidence type="ECO:0000259" key="1">
    <source>
        <dbReference type="PROSITE" id="PS50151"/>
    </source>
</evidence>
<comment type="caution">
    <text evidence="3">The sequence shown here is derived from an EMBL/GenBank/DDBJ whole genome shotgun (WGS) entry which is preliminary data.</text>
</comment>
<gene>
    <name evidence="3" type="ORF">IPP15_18880</name>
</gene>
<name>A0A9D7XV74_9BACT</name>
<dbReference type="InterPro" id="IPR036104">
    <property type="entry name" value="BFN_sf"/>
</dbReference>
<reference evidence="3 4" key="1">
    <citation type="submission" date="2020-10" db="EMBL/GenBank/DDBJ databases">
        <title>Connecting structure to function with the recovery of over 1000 high-quality activated sludge metagenome-assembled genomes encoding full-length rRNA genes using long-read sequencing.</title>
        <authorList>
            <person name="Singleton C.M."/>
            <person name="Petriglieri F."/>
            <person name="Kristensen J.M."/>
            <person name="Kirkegaard R.H."/>
            <person name="Michaelsen T.Y."/>
            <person name="Andersen M.H."/>
            <person name="Karst S.M."/>
            <person name="Dueholm M.S."/>
            <person name="Nielsen P.H."/>
            <person name="Albertsen M."/>
        </authorList>
    </citation>
    <scope>NUCLEOTIDE SEQUENCE [LARGE SCALE GENOMIC DNA]</scope>
    <source>
        <strain evidence="3">Ribe_18-Q3-R11-54_MAXAC.273</strain>
    </source>
</reference>
<dbReference type="SUPFAM" id="SSF103256">
    <property type="entry name" value="Hypothetical protein TM0160"/>
    <property type="match status" value="1"/>
</dbReference>
<protein>
    <submittedName>
        <fullName evidence="3">Bifunctional nuclease family protein</fullName>
    </submittedName>
</protein>
<dbReference type="EMBL" id="JADKGY010000029">
    <property type="protein sequence ID" value="MBK9984402.1"/>
    <property type="molecule type" value="Genomic_DNA"/>
</dbReference>
<dbReference type="Pfam" id="PF02577">
    <property type="entry name" value="BFN_dom"/>
    <property type="match status" value="1"/>
</dbReference>
<evidence type="ECO:0000313" key="4">
    <source>
        <dbReference type="Proteomes" id="UP000808337"/>
    </source>
</evidence>
<dbReference type="PANTHER" id="PTHR15160">
    <property type="entry name" value="VON HIPPEL-LINDAU PROTEIN"/>
    <property type="match status" value="1"/>
</dbReference>
<feature type="domain" description="BFN" evidence="2">
    <location>
        <begin position="3"/>
        <end position="135"/>
    </location>
</feature>
<organism evidence="3 4">
    <name type="scientific">Candidatus Opimibacter skivensis</name>
    <dbReference type="NCBI Taxonomy" id="2982028"/>
    <lineage>
        <taxon>Bacteria</taxon>
        <taxon>Pseudomonadati</taxon>
        <taxon>Bacteroidota</taxon>
        <taxon>Saprospiria</taxon>
        <taxon>Saprospirales</taxon>
        <taxon>Saprospiraceae</taxon>
        <taxon>Candidatus Opimibacter</taxon>
    </lineage>
</organism>
<feature type="domain" description="UVR" evidence="1">
    <location>
        <begin position="161"/>
        <end position="196"/>
    </location>
</feature>
<dbReference type="InterPro" id="IPR001943">
    <property type="entry name" value="UVR_dom"/>
</dbReference>
<dbReference type="PANTHER" id="PTHR15160:SF1">
    <property type="entry name" value="VON HIPPEL-LINDAU DISEASE TUMOR SUPPRESSOR"/>
    <property type="match status" value="1"/>
</dbReference>
<dbReference type="Pfam" id="PF02151">
    <property type="entry name" value="UVR"/>
    <property type="match status" value="1"/>
</dbReference>
<dbReference type="InterPro" id="IPR003729">
    <property type="entry name" value="Bi_nuclease_dom"/>
</dbReference>
<sequence>MEKIELYIVTLTHSVTQSSNYAVVMGEVDGNRRLPIVIGGFEAQAIAVAMEGMVPSRPLTHDLLKNTLDTFEIEVTEILINNLVEGVFHARIVCMQHGREFEIDSRTSDAIAMAVRYSCPIYTYDFILDAAGVRIEDPQPGESEEVKEELKPKRRKRGYAEYTLDDLTAMLDKVIGEEDYEKAAKIRDEINKRKEEGNS</sequence>
<dbReference type="AlphaFoldDB" id="A0A9D7XV74"/>
<dbReference type="Proteomes" id="UP000808337">
    <property type="component" value="Unassembled WGS sequence"/>
</dbReference>
<dbReference type="PROSITE" id="PS50151">
    <property type="entry name" value="UVR"/>
    <property type="match status" value="1"/>
</dbReference>
<evidence type="ECO:0000259" key="2">
    <source>
        <dbReference type="PROSITE" id="PS51658"/>
    </source>
</evidence>
<dbReference type="PROSITE" id="PS51658">
    <property type="entry name" value="BFN"/>
    <property type="match status" value="1"/>
</dbReference>
<dbReference type="GO" id="GO:0004518">
    <property type="term" value="F:nuclease activity"/>
    <property type="evidence" value="ECO:0007669"/>
    <property type="project" value="InterPro"/>
</dbReference>
<accession>A0A9D7XV74</accession>
<dbReference type="Gene3D" id="3.10.690.10">
    <property type="entry name" value="Bifunctional nuclease domain"/>
    <property type="match status" value="1"/>
</dbReference>
<proteinExistence type="predicted"/>